<gene>
    <name evidence="1" type="ORF">UXM345_LOCUS39152</name>
</gene>
<organism evidence="1 2">
    <name type="scientific">Rotaria magnacalcarata</name>
    <dbReference type="NCBI Taxonomy" id="392030"/>
    <lineage>
        <taxon>Eukaryota</taxon>
        <taxon>Metazoa</taxon>
        <taxon>Spiralia</taxon>
        <taxon>Gnathifera</taxon>
        <taxon>Rotifera</taxon>
        <taxon>Eurotatoria</taxon>
        <taxon>Bdelloidea</taxon>
        <taxon>Philodinida</taxon>
        <taxon>Philodinidae</taxon>
        <taxon>Rotaria</taxon>
    </lineage>
</organism>
<dbReference type="AlphaFoldDB" id="A0A820RRQ7"/>
<evidence type="ECO:0000313" key="1">
    <source>
        <dbReference type="EMBL" id="CAF4440294.1"/>
    </source>
</evidence>
<sequence length="18" mass="2081">MLKISVTLTPKSSEFRDE</sequence>
<dbReference type="Proteomes" id="UP000663842">
    <property type="component" value="Unassembled WGS sequence"/>
</dbReference>
<feature type="non-terminal residue" evidence="1">
    <location>
        <position position="18"/>
    </location>
</feature>
<reference evidence="1" key="1">
    <citation type="submission" date="2021-02" db="EMBL/GenBank/DDBJ databases">
        <authorList>
            <person name="Nowell W R."/>
        </authorList>
    </citation>
    <scope>NUCLEOTIDE SEQUENCE</scope>
</reference>
<evidence type="ECO:0000313" key="2">
    <source>
        <dbReference type="Proteomes" id="UP000663842"/>
    </source>
</evidence>
<proteinExistence type="predicted"/>
<dbReference type="EMBL" id="CAJOBF010038412">
    <property type="protein sequence ID" value="CAF4440294.1"/>
    <property type="molecule type" value="Genomic_DNA"/>
</dbReference>
<accession>A0A820RRQ7</accession>
<name>A0A820RRQ7_9BILA</name>
<protein>
    <submittedName>
        <fullName evidence="1">Uncharacterized protein</fullName>
    </submittedName>
</protein>
<comment type="caution">
    <text evidence="1">The sequence shown here is derived from an EMBL/GenBank/DDBJ whole genome shotgun (WGS) entry which is preliminary data.</text>
</comment>